<evidence type="ECO:0000259" key="5">
    <source>
        <dbReference type="PROSITE" id="PS51294"/>
    </source>
</evidence>
<feature type="domain" description="Myb-like" evidence="2">
    <location>
        <begin position="137"/>
        <end position="187"/>
    </location>
</feature>
<feature type="compositionally biased region" description="Polar residues" evidence="1">
    <location>
        <begin position="281"/>
        <end position="300"/>
    </location>
</feature>
<comment type="caution">
    <text evidence="6">The sequence shown here is derived from an EMBL/GenBank/DDBJ whole genome shotgun (WGS) entry which is preliminary data.</text>
</comment>
<dbReference type="SMART" id="SM00232">
    <property type="entry name" value="JAB_MPN"/>
    <property type="match status" value="1"/>
</dbReference>
<feature type="compositionally biased region" description="Acidic residues" evidence="1">
    <location>
        <begin position="52"/>
        <end position="64"/>
    </location>
</feature>
<feature type="compositionally biased region" description="Low complexity" evidence="1">
    <location>
        <begin position="93"/>
        <end position="116"/>
    </location>
</feature>
<dbReference type="InterPro" id="IPR009057">
    <property type="entry name" value="Homeodomain-like_sf"/>
</dbReference>
<dbReference type="Pfam" id="PF00249">
    <property type="entry name" value="Myb_DNA-binding"/>
    <property type="match status" value="1"/>
</dbReference>
<evidence type="ECO:0000259" key="2">
    <source>
        <dbReference type="PROSITE" id="PS50090"/>
    </source>
</evidence>
<evidence type="ECO:0000259" key="4">
    <source>
        <dbReference type="PROSITE" id="PS51293"/>
    </source>
</evidence>
<dbReference type="InterPro" id="IPR037518">
    <property type="entry name" value="MPN"/>
</dbReference>
<evidence type="ECO:0008006" key="8">
    <source>
        <dbReference type="Google" id="ProtNLM"/>
    </source>
</evidence>
<dbReference type="Proteomes" id="UP000242146">
    <property type="component" value="Unassembled WGS sequence"/>
</dbReference>
<dbReference type="GO" id="GO:0008237">
    <property type="term" value="F:metallopeptidase activity"/>
    <property type="evidence" value="ECO:0007669"/>
    <property type="project" value="InterPro"/>
</dbReference>
<keyword evidence="7" id="KW-1185">Reference proteome</keyword>
<protein>
    <recommendedName>
        <fullName evidence="8">Myb-like, SWIRM and MPN domain-containing protein 1</fullName>
    </recommendedName>
</protein>
<dbReference type="STRING" id="101127.A0A1X2GRE3"/>
<dbReference type="InterPro" id="IPR050242">
    <property type="entry name" value="JAMM_MPN+_peptidase_M67A"/>
</dbReference>
<evidence type="ECO:0000313" key="7">
    <source>
        <dbReference type="Proteomes" id="UP000242146"/>
    </source>
</evidence>
<dbReference type="PROSITE" id="PS50249">
    <property type="entry name" value="MPN"/>
    <property type="match status" value="1"/>
</dbReference>
<accession>A0A1X2GRE3</accession>
<dbReference type="InterPro" id="IPR017930">
    <property type="entry name" value="Myb_dom"/>
</dbReference>
<dbReference type="SUPFAM" id="SSF46689">
    <property type="entry name" value="Homeodomain-like"/>
    <property type="match status" value="1"/>
</dbReference>
<evidence type="ECO:0000256" key="1">
    <source>
        <dbReference type="SAM" id="MobiDB-lite"/>
    </source>
</evidence>
<dbReference type="SMART" id="SM00717">
    <property type="entry name" value="SANT"/>
    <property type="match status" value="1"/>
</dbReference>
<dbReference type="Pfam" id="PF01398">
    <property type="entry name" value="JAB"/>
    <property type="match status" value="1"/>
</dbReference>
<gene>
    <name evidence="6" type="ORF">DM01DRAFT_1333110</name>
</gene>
<evidence type="ECO:0000259" key="3">
    <source>
        <dbReference type="PROSITE" id="PS50249"/>
    </source>
</evidence>
<dbReference type="PROSITE" id="PS51294">
    <property type="entry name" value="HTH_MYB"/>
    <property type="match status" value="1"/>
</dbReference>
<dbReference type="InterPro" id="IPR017884">
    <property type="entry name" value="SANT_dom"/>
</dbReference>
<name>A0A1X2GRE3_9FUNG</name>
<dbReference type="AlphaFoldDB" id="A0A1X2GRE3"/>
<reference evidence="6 7" key="1">
    <citation type="submission" date="2016-07" db="EMBL/GenBank/DDBJ databases">
        <title>Pervasive Adenine N6-methylation of Active Genes in Fungi.</title>
        <authorList>
            <consortium name="DOE Joint Genome Institute"/>
            <person name="Mondo S.J."/>
            <person name="Dannebaum R.O."/>
            <person name="Kuo R.C."/>
            <person name="Labutti K."/>
            <person name="Haridas S."/>
            <person name="Kuo A."/>
            <person name="Salamov A."/>
            <person name="Ahrendt S.R."/>
            <person name="Lipzen A."/>
            <person name="Sullivan W."/>
            <person name="Andreopoulos W.B."/>
            <person name="Clum A."/>
            <person name="Lindquist E."/>
            <person name="Daum C."/>
            <person name="Ramamoorthy G.K."/>
            <person name="Gryganskyi A."/>
            <person name="Culley D."/>
            <person name="Magnuson J.K."/>
            <person name="James T.Y."/>
            <person name="O'Malley M.A."/>
            <person name="Stajich J.E."/>
            <person name="Spatafora J.W."/>
            <person name="Visel A."/>
            <person name="Grigoriev I.V."/>
        </authorList>
    </citation>
    <scope>NUCLEOTIDE SEQUENCE [LARGE SCALE GENOMIC DNA]</scope>
    <source>
        <strain evidence="6 7">NRRL 3301</strain>
    </source>
</reference>
<feature type="domain" description="MPN" evidence="3">
    <location>
        <begin position="394"/>
        <end position="528"/>
    </location>
</feature>
<dbReference type="Gene3D" id="3.40.140.10">
    <property type="entry name" value="Cytidine Deaminase, domain 2"/>
    <property type="match status" value="1"/>
</dbReference>
<feature type="region of interest" description="Disordered" evidence="1">
    <location>
        <begin position="263"/>
        <end position="363"/>
    </location>
</feature>
<dbReference type="PROSITE" id="PS51293">
    <property type="entry name" value="SANT"/>
    <property type="match status" value="1"/>
</dbReference>
<dbReference type="InterPro" id="IPR001005">
    <property type="entry name" value="SANT/Myb"/>
</dbReference>
<sequence>MLTKAEEEAMSSAYIAQLLAQDDMAQGQRGDYYHEYSNEAQQYETYRGASMEADDSYEDDEEEDYNPKKKSKTKKAKKDPRGRKRKAELVEDPPVAEAPSVTAPATAAPELATVTPSPAIPATATEKPTKRPKKPLPEGMKTGVYTDDEEKLFLEGMHLHGRNWQSLAKHMGTRDANSIRSHAQKYFIKLYRDNLPLPDKVRESGEGYTLSGKPLDPNSASAKPYLGLGPSKIKDTPAIAQSTECAPTIPTTVATNGTDVVTTDMPAIATPPQQQPIQPPGSATDQTSSSAIDQASTLAATTTPTPTPKKKRSKESVKKESSKKSKKPVELPPVSFEADGRTSYASRKLRRPREPSSKSFNQLGQNEDQFTMVKCEPFIGKPGSNTRGCQPFEMSVHSNVLLTMDFHAHLMTTEIIGFLAGTWDKTMRRMVVKEAHPCRSLNTGQNDVNVEMDPTSALETRQLIEDRDMVVVGWYHSHPTFIPDPSLVDIENQSNYQMLCRDHVDVPEEMNQQASTTAIEPFVGAIVGPYDPLLPGSASVINWFHVESAERIPKRLVYELQEDDQLPDDIQDRLLGLLDLYQESGERVNFAEHWRQSGDETKLEKVIKSLGMRMPWIQKKLKEQRDQMDEVAQLSETIDDMQVGDAESNQEAMDQDPIIDTFLEKVQQTLKAW</sequence>
<evidence type="ECO:0000313" key="6">
    <source>
        <dbReference type="EMBL" id="ORX59645.1"/>
    </source>
</evidence>
<feature type="compositionally biased region" description="Basic residues" evidence="1">
    <location>
        <begin position="68"/>
        <end position="86"/>
    </location>
</feature>
<dbReference type="OrthoDB" id="118550at2759"/>
<feature type="domain" description="HTH myb-type" evidence="5">
    <location>
        <begin position="146"/>
        <end position="191"/>
    </location>
</feature>
<dbReference type="SUPFAM" id="SSF102712">
    <property type="entry name" value="JAB1/MPN domain"/>
    <property type="match status" value="1"/>
</dbReference>
<feature type="region of interest" description="Disordered" evidence="1">
    <location>
        <begin position="205"/>
        <end position="224"/>
    </location>
</feature>
<dbReference type="EMBL" id="MCGT01000005">
    <property type="protein sequence ID" value="ORX59645.1"/>
    <property type="molecule type" value="Genomic_DNA"/>
</dbReference>
<proteinExistence type="predicted"/>
<dbReference type="Gene3D" id="1.10.10.60">
    <property type="entry name" value="Homeodomain-like"/>
    <property type="match status" value="1"/>
</dbReference>
<feature type="compositionally biased region" description="Basic and acidic residues" evidence="1">
    <location>
        <begin position="314"/>
        <end position="329"/>
    </location>
</feature>
<feature type="region of interest" description="Disordered" evidence="1">
    <location>
        <begin position="30"/>
        <end position="143"/>
    </location>
</feature>
<dbReference type="PROSITE" id="PS50090">
    <property type="entry name" value="MYB_LIKE"/>
    <property type="match status" value="1"/>
</dbReference>
<dbReference type="PANTHER" id="PTHR10410">
    <property type="entry name" value="EUKARYOTIC TRANSLATION INITIATION FACTOR 3 -RELATED"/>
    <property type="match status" value="1"/>
</dbReference>
<dbReference type="CDD" id="cd00167">
    <property type="entry name" value="SANT"/>
    <property type="match status" value="1"/>
</dbReference>
<dbReference type="InterPro" id="IPR000555">
    <property type="entry name" value="JAMM/MPN+_dom"/>
</dbReference>
<organism evidence="6 7">
    <name type="scientific">Hesseltinella vesiculosa</name>
    <dbReference type="NCBI Taxonomy" id="101127"/>
    <lineage>
        <taxon>Eukaryota</taxon>
        <taxon>Fungi</taxon>
        <taxon>Fungi incertae sedis</taxon>
        <taxon>Mucoromycota</taxon>
        <taxon>Mucoromycotina</taxon>
        <taxon>Mucoromycetes</taxon>
        <taxon>Mucorales</taxon>
        <taxon>Cunninghamellaceae</taxon>
        <taxon>Hesseltinella</taxon>
    </lineage>
</organism>
<feature type="domain" description="SANT" evidence="4">
    <location>
        <begin position="146"/>
        <end position="191"/>
    </location>
</feature>